<dbReference type="InterPro" id="IPR039421">
    <property type="entry name" value="Type_1_exporter"/>
</dbReference>
<evidence type="ECO:0000256" key="5">
    <source>
        <dbReference type="ARBA" id="ARBA00022989"/>
    </source>
</evidence>
<dbReference type="Gene3D" id="3.40.50.300">
    <property type="entry name" value="P-loop containing nucleotide triphosphate hydrolases"/>
    <property type="match status" value="1"/>
</dbReference>
<dbReference type="SUPFAM" id="SSF52540">
    <property type="entry name" value="P-loop containing nucleoside triphosphate hydrolases"/>
    <property type="match status" value="1"/>
</dbReference>
<dbReference type="Gene3D" id="1.20.1560.10">
    <property type="entry name" value="ABC transporter type 1, transmembrane domain"/>
    <property type="match status" value="1"/>
</dbReference>
<evidence type="ECO:0000256" key="6">
    <source>
        <dbReference type="ARBA" id="ARBA00023136"/>
    </source>
</evidence>
<evidence type="ECO:0000256" key="3">
    <source>
        <dbReference type="ARBA" id="ARBA00022741"/>
    </source>
</evidence>
<dbReference type="InterPro" id="IPR027417">
    <property type="entry name" value="P-loop_NTPase"/>
</dbReference>
<evidence type="ECO:0000256" key="1">
    <source>
        <dbReference type="ARBA" id="ARBA00004651"/>
    </source>
</evidence>
<dbReference type="PROSITE" id="PS50893">
    <property type="entry name" value="ABC_TRANSPORTER_2"/>
    <property type="match status" value="1"/>
</dbReference>
<reference evidence="10" key="1">
    <citation type="submission" date="2021-01" db="EMBL/GenBank/DDBJ databases">
        <title>Whole genome shotgun sequence of Virgisporangium aliadipatigenens NBRC 105644.</title>
        <authorList>
            <person name="Komaki H."/>
            <person name="Tamura T."/>
        </authorList>
    </citation>
    <scope>NUCLEOTIDE SEQUENCE</scope>
    <source>
        <strain evidence="10">NBRC 105644</strain>
    </source>
</reference>
<dbReference type="Proteomes" id="UP000619260">
    <property type="component" value="Unassembled WGS sequence"/>
</dbReference>
<dbReference type="InterPro" id="IPR003593">
    <property type="entry name" value="AAA+_ATPase"/>
</dbReference>
<dbReference type="GO" id="GO:0016887">
    <property type="term" value="F:ATP hydrolysis activity"/>
    <property type="evidence" value="ECO:0007669"/>
    <property type="project" value="InterPro"/>
</dbReference>
<dbReference type="SUPFAM" id="SSF90123">
    <property type="entry name" value="ABC transporter transmembrane region"/>
    <property type="match status" value="1"/>
</dbReference>
<dbReference type="EMBL" id="BOPF01000026">
    <property type="protein sequence ID" value="GIJ49327.1"/>
    <property type="molecule type" value="Genomic_DNA"/>
</dbReference>
<accession>A0A8J3YRU0</accession>
<keyword evidence="6 7" id="KW-0472">Membrane</keyword>
<keyword evidence="2 7" id="KW-0812">Transmembrane</keyword>
<evidence type="ECO:0000259" key="8">
    <source>
        <dbReference type="PROSITE" id="PS50893"/>
    </source>
</evidence>
<evidence type="ECO:0000313" key="10">
    <source>
        <dbReference type="EMBL" id="GIJ49327.1"/>
    </source>
</evidence>
<dbReference type="PROSITE" id="PS50929">
    <property type="entry name" value="ABC_TM1F"/>
    <property type="match status" value="1"/>
</dbReference>
<evidence type="ECO:0000259" key="9">
    <source>
        <dbReference type="PROSITE" id="PS50929"/>
    </source>
</evidence>
<proteinExistence type="predicted"/>
<feature type="transmembrane region" description="Helical" evidence="7">
    <location>
        <begin position="261"/>
        <end position="284"/>
    </location>
</feature>
<dbReference type="AlphaFoldDB" id="A0A8J3YRU0"/>
<dbReference type="InterPro" id="IPR011527">
    <property type="entry name" value="ABC1_TM_dom"/>
</dbReference>
<keyword evidence="3" id="KW-0547">Nucleotide-binding</keyword>
<dbReference type="Pfam" id="PF00005">
    <property type="entry name" value="ABC_tran"/>
    <property type="match status" value="1"/>
</dbReference>
<dbReference type="PANTHER" id="PTHR43394">
    <property type="entry name" value="ATP-DEPENDENT PERMEASE MDL1, MITOCHONDRIAL"/>
    <property type="match status" value="1"/>
</dbReference>
<dbReference type="PANTHER" id="PTHR43394:SF1">
    <property type="entry name" value="ATP-BINDING CASSETTE SUB-FAMILY B MEMBER 10, MITOCHONDRIAL"/>
    <property type="match status" value="1"/>
</dbReference>
<dbReference type="GO" id="GO:0015421">
    <property type="term" value="F:ABC-type oligopeptide transporter activity"/>
    <property type="evidence" value="ECO:0007669"/>
    <property type="project" value="TreeGrafter"/>
</dbReference>
<dbReference type="PROSITE" id="PS00211">
    <property type="entry name" value="ABC_TRANSPORTER_1"/>
    <property type="match status" value="1"/>
</dbReference>
<dbReference type="InterPro" id="IPR036640">
    <property type="entry name" value="ABC1_TM_sf"/>
</dbReference>
<protein>
    <submittedName>
        <fullName evidence="10">Multidrug ABC transporter permease</fullName>
    </submittedName>
</protein>
<keyword evidence="4" id="KW-0067">ATP-binding</keyword>
<feature type="transmembrane region" description="Helical" evidence="7">
    <location>
        <begin position="296"/>
        <end position="317"/>
    </location>
</feature>
<feature type="domain" description="ABC transporter" evidence="8">
    <location>
        <begin position="354"/>
        <end position="608"/>
    </location>
</feature>
<keyword evidence="5 7" id="KW-1133">Transmembrane helix</keyword>
<dbReference type="GO" id="GO:0005886">
    <property type="term" value="C:plasma membrane"/>
    <property type="evidence" value="ECO:0007669"/>
    <property type="project" value="UniProtKB-SubCell"/>
</dbReference>
<gene>
    <name evidence="10" type="ORF">Val02_62130</name>
</gene>
<evidence type="ECO:0000313" key="11">
    <source>
        <dbReference type="Proteomes" id="UP000619260"/>
    </source>
</evidence>
<sequence>MTRMDDTPRDRLGARDAARHAAIALGYARRAAAPLLAARLATTVTGGALPVATAWLTKTVLDIVADPDRPSAALVAPVCALAAAGVLTAVTPQLGGFVDRQLSRRVTLAAKQRMFAAVGRLGGLARFEDPAFHDRLQVAGNATHAPADVVTSGLSLSQAALTVTGFLGTLAVLNPWLLAVVAVAAVPTLHAELAIGRVRARMFWELSHSTRRELFYAQLLTSVTAAKEVRMFGLSGFLGLRMRAEMHAIDRENRRTDVRELRVQAALAVLGALTAGGGLVWAVFAARAGRLSIGDVAVLVAAVAGVQGALSTAVHAIGTGQQTLLVFDHYEHVVRAGADLPQGNRPVPPLRDRVELRDVWFRYAPELPWVLRGVTLSVEAGRATALVGLNGAGKSTLVKLLCRFYDPERGAVLWDGVDVREFDLGQLRERIGVVFQDFMSYELTAAENIAVGDARLLDDPAAARGPVEAAAARAGVDGVLERLPDGYDTMLSRIFLSTADRDDPETGVVLSGGQWQRVALARAYMRDERSLLILDEPSAGLDAAAEHEVHSGLRRHRAGRTSVLISHRLNAIRDADTIAVLSEGVVAESGTHDALVAAGGLYAELFELQSAGYRDPVMP</sequence>
<dbReference type="SMART" id="SM00382">
    <property type="entry name" value="AAA"/>
    <property type="match status" value="1"/>
</dbReference>
<comment type="subcellular location">
    <subcellularLocation>
        <location evidence="1">Cell membrane</location>
        <topology evidence="1">Multi-pass membrane protein</topology>
    </subcellularLocation>
</comment>
<comment type="caution">
    <text evidence="10">The sequence shown here is derived from an EMBL/GenBank/DDBJ whole genome shotgun (WGS) entry which is preliminary data.</text>
</comment>
<dbReference type="InterPro" id="IPR003439">
    <property type="entry name" value="ABC_transporter-like_ATP-bd"/>
</dbReference>
<organism evidence="10 11">
    <name type="scientific">Virgisporangium aliadipatigenens</name>
    <dbReference type="NCBI Taxonomy" id="741659"/>
    <lineage>
        <taxon>Bacteria</taxon>
        <taxon>Bacillati</taxon>
        <taxon>Actinomycetota</taxon>
        <taxon>Actinomycetes</taxon>
        <taxon>Micromonosporales</taxon>
        <taxon>Micromonosporaceae</taxon>
        <taxon>Virgisporangium</taxon>
    </lineage>
</organism>
<keyword evidence="11" id="KW-1185">Reference proteome</keyword>
<name>A0A8J3YRU0_9ACTN</name>
<evidence type="ECO:0000256" key="4">
    <source>
        <dbReference type="ARBA" id="ARBA00022840"/>
    </source>
</evidence>
<dbReference type="GO" id="GO:0005524">
    <property type="term" value="F:ATP binding"/>
    <property type="evidence" value="ECO:0007669"/>
    <property type="project" value="UniProtKB-KW"/>
</dbReference>
<dbReference type="InterPro" id="IPR017871">
    <property type="entry name" value="ABC_transporter-like_CS"/>
</dbReference>
<evidence type="ECO:0000256" key="7">
    <source>
        <dbReference type="SAM" id="Phobius"/>
    </source>
</evidence>
<evidence type="ECO:0000256" key="2">
    <source>
        <dbReference type="ARBA" id="ARBA00022692"/>
    </source>
</evidence>
<feature type="domain" description="ABC transmembrane type-1" evidence="9">
    <location>
        <begin position="40"/>
        <end position="322"/>
    </location>
</feature>